<feature type="compositionally biased region" description="Basic and acidic residues" evidence="6">
    <location>
        <begin position="560"/>
        <end position="583"/>
    </location>
</feature>
<dbReference type="Proteomes" id="UP000054558">
    <property type="component" value="Unassembled WGS sequence"/>
</dbReference>
<evidence type="ECO:0000256" key="5">
    <source>
        <dbReference type="SAM" id="Coils"/>
    </source>
</evidence>
<evidence type="ECO:0000259" key="8">
    <source>
        <dbReference type="PROSITE" id="PS50157"/>
    </source>
</evidence>
<keyword evidence="2 4" id="KW-0863">Zinc-finger</keyword>
<feature type="compositionally biased region" description="Acidic residues" evidence="6">
    <location>
        <begin position="336"/>
        <end position="355"/>
    </location>
</feature>
<evidence type="ECO:0000256" key="6">
    <source>
        <dbReference type="SAM" id="MobiDB-lite"/>
    </source>
</evidence>
<dbReference type="PROSITE" id="PS00028">
    <property type="entry name" value="ZINC_FINGER_C2H2_1"/>
    <property type="match status" value="2"/>
</dbReference>
<evidence type="ECO:0000256" key="3">
    <source>
        <dbReference type="ARBA" id="ARBA00022833"/>
    </source>
</evidence>
<feature type="region of interest" description="Disordered" evidence="6">
    <location>
        <begin position="336"/>
        <end position="644"/>
    </location>
</feature>
<dbReference type="Gene3D" id="1.10.287.110">
    <property type="entry name" value="DnaJ domain"/>
    <property type="match status" value="1"/>
</dbReference>
<keyword evidence="5" id="KW-0175">Coiled coil</keyword>
<keyword evidence="10" id="KW-1185">Reference proteome</keyword>
<reference evidence="9 10" key="1">
    <citation type="journal article" date="2014" name="Nat. Commun.">
        <title>Klebsormidium flaccidum genome reveals primary factors for plant terrestrial adaptation.</title>
        <authorList>
            <person name="Hori K."/>
            <person name="Maruyama F."/>
            <person name="Fujisawa T."/>
            <person name="Togashi T."/>
            <person name="Yamamoto N."/>
            <person name="Seo M."/>
            <person name="Sato S."/>
            <person name="Yamada T."/>
            <person name="Mori H."/>
            <person name="Tajima N."/>
            <person name="Moriyama T."/>
            <person name="Ikeuchi M."/>
            <person name="Watanabe M."/>
            <person name="Wada H."/>
            <person name="Kobayashi K."/>
            <person name="Saito M."/>
            <person name="Masuda T."/>
            <person name="Sasaki-Sekimoto Y."/>
            <person name="Mashiguchi K."/>
            <person name="Awai K."/>
            <person name="Shimojima M."/>
            <person name="Masuda S."/>
            <person name="Iwai M."/>
            <person name="Nobusawa T."/>
            <person name="Narise T."/>
            <person name="Kondo S."/>
            <person name="Saito H."/>
            <person name="Sato R."/>
            <person name="Murakawa M."/>
            <person name="Ihara Y."/>
            <person name="Oshima-Yamada Y."/>
            <person name="Ohtaka K."/>
            <person name="Satoh M."/>
            <person name="Sonobe K."/>
            <person name="Ishii M."/>
            <person name="Ohtani R."/>
            <person name="Kanamori-Sato M."/>
            <person name="Honoki R."/>
            <person name="Miyazaki D."/>
            <person name="Mochizuki H."/>
            <person name="Umetsu J."/>
            <person name="Higashi K."/>
            <person name="Shibata D."/>
            <person name="Kamiya Y."/>
            <person name="Sato N."/>
            <person name="Nakamura Y."/>
            <person name="Tabata S."/>
            <person name="Ida S."/>
            <person name="Kurokawa K."/>
            <person name="Ohta H."/>
        </authorList>
    </citation>
    <scope>NUCLEOTIDE SEQUENCE [LARGE SCALE GENOMIC DNA]</scope>
    <source>
        <strain evidence="9 10">NIES-2285</strain>
    </source>
</reference>
<feature type="compositionally biased region" description="Basic and acidic residues" evidence="6">
    <location>
        <begin position="524"/>
        <end position="542"/>
    </location>
</feature>
<sequence length="674" mass="74319">MPRDLYDALEVARDASPDELRVAYRRLALVWHPDKNAGRQEEATVRFKEIQNAYEVLSDKNERAWYDAHREEILRGGSTHYAGAETGAPQAEEGINLWAYFSTSAFSGYGDTGQGFYSVYGKVFDEIAKNEMQAARRTGLDFSPLPSLGTFSSPYSAVSSFYSHWLNFTTVKEFLWAAEYNLAAAPNRQVRRLMETENAKKVRAMRKKFNEEVRALAAWCKKRDKRVMERTLEQKKLQALREQEEARAHREKLARKKAEAAAMYVEQDWAVNEGAEKLTDEGWWGDASKDKKEGGEEEFYCVACGKSFKSEKQWKNHEKSRKHLERAAILKEALLQEEEDASAASDDEIHDDFDTASEGADVSSAQDDISKGRGPVTDEEILAELDAQEAERSRRSELETGEEEARPPTEDSEAEGSVGDDENGRSDGAEESGSEAESEDGLGDLMRMQQQRGSKGAEAASQGSDDGTVSEDASQESESEAEEDGAESGAEDDDGLGDLLRLHKAQNGAVPRTKRGKRNTSEAGKSDENVAEERETEANDVEKVDEEPGATDVAPTGEESEGKANEVSAERDATNETAEVSKEENDETEAPQRDTAKAKKARRAANRAKKEGAQAAELAPDVTSARGRKGKKGKGSKAATAGSQMECVTCGEEFDSRTQLFKHLTATGHAIPKR</sequence>
<protein>
    <submittedName>
        <fullName evidence="9">DnaJ heat shock family protein</fullName>
    </submittedName>
</protein>
<dbReference type="SUPFAM" id="SSF46565">
    <property type="entry name" value="Chaperone J-domain"/>
    <property type="match status" value="1"/>
</dbReference>
<dbReference type="AlphaFoldDB" id="A0A1Y1I4W4"/>
<feature type="domain" description="C2H2-type" evidence="8">
    <location>
        <begin position="299"/>
        <end position="328"/>
    </location>
</feature>
<evidence type="ECO:0000313" key="10">
    <source>
        <dbReference type="Proteomes" id="UP000054558"/>
    </source>
</evidence>
<dbReference type="InterPro" id="IPR018253">
    <property type="entry name" value="DnaJ_domain_CS"/>
</dbReference>
<gene>
    <name evidence="9" type="ORF">KFL_001600160</name>
</gene>
<feature type="compositionally biased region" description="Acidic residues" evidence="6">
    <location>
        <begin position="377"/>
        <end position="388"/>
    </location>
</feature>
<evidence type="ECO:0000256" key="4">
    <source>
        <dbReference type="PROSITE-ProRule" id="PRU00042"/>
    </source>
</evidence>
<feature type="coiled-coil region" evidence="5">
    <location>
        <begin position="225"/>
        <end position="261"/>
    </location>
</feature>
<dbReference type="SMART" id="SM00355">
    <property type="entry name" value="ZnF_C2H2"/>
    <property type="match status" value="2"/>
</dbReference>
<dbReference type="GO" id="GO:0008270">
    <property type="term" value="F:zinc ion binding"/>
    <property type="evidence" value="ECO:0007669"/>
    <property type="project" value="UniProtKB-KW"/>
</dbReference>
<dbReference type="GO" id="GO:0003676">
    <property type="term" value="F:nucleic acid binding"/>
    <property type="evidence" value="ECO:0007669"/>
    <property type="project" value="InterPro"/>
</dbReference>
<name>A0A1Y1I4W4_KLENI</name>
<dbReference type="InterPro" id="IPR036869">
    <property type="entry name" value="J_dom_sf"/>
</dbReference>
<dbReference type="OrthoDB" id="5894at2759"/>
<dbReference type="CDD" id="cd06257">
    <property type="entry name" value="DnaJ"/>
    <property type="match status" value="1"/>
</dbReference>
<feature type="compositionally biased region" description="Acidic residues" evidence="6">
    <location>
        <begin position="410"/>
        <end position="421"/>
    </location>
</feature>
<keyword evidence="9" id="KW-0346">Stress response</keyword>
<feature type="compositionally biased region" description="Basic residues" evidence="6">
    <location>
        <begin position="598"/>
        <end position="607"/>
    </location>
</feature>
<dbReference type="PANTHER" id="PTHR45495">
    <property type="entry name" value="DNAJ PROTEIN JJJ1 HOMOLOG"/>
    <property type="match status" value="1"/>
</dbReference>
<dbReference type="OMA" id="DTCGEEF"/>
<dbReference type="PANTHER" id="PTHR45495:SF1">
    <property type="entry name" value="DNAJ PROTEIN JJJ1 HOMOLOG"/>
    <property type="match status" value="1"/>
</dbReference>
<dbReference type="PROSITE" id="PS50076">
    <property type="entry name" value="DNAJ_2"/>
    <property type="match status" value="1"/>
</dbReference>
<dbReference type="EMBL" id="DF237109">
    <property type="protein sequence ID" value="GAQ83746.1"/>
    <property type="molecule type" value="Genomic_DNA"/>
</dbReference>
<keyword evidence="3" id="KW-0862">Zinc</keyword>
<dbReference type="InterPro" id="IPR044648">
    <property type="entry name" value="JJJ1_plant"/>
</dbReference>
<feature type="domain" description="J" evidence="7">
    <location>
        <begin position="4"/>
        <end position="70"/>
    </location>
</feature>
<dbReference type="Gene3D" id="3.30.160.60">
    <property type="entry name" value="Classic Zinc Finger"/>
    <property type="match status" value="1"/>
</dbReference>
<dbReference type="Pfam" id="PF12171">
    <property type="entry name" value="zf-C2H2_jaz"/>
    <property type="match status" value="1"/>
</dbReference>
<dbReference type="InterPro" id="IPR003604">
    <property type="entry name" value="Matrin/U1-like-C_Znf_C2H2"/>
</dbReference>
<evidence type="ECO:0000256" key="2">
    <source>
        <dbReference type="ARBA" id="ARBA00022771"/>
    </source>
</evidence>
<dbReference type="STRING" id="105231.A0A1Y1I4W4"/>
<dbReference type="InterPro" id="IPR054076">
    <property type="entry name" value="ZUO1-like_ZHD"/>
</dbReference>
<proteinExistence type="predicted"/>
<organism evidence="9 10">
    <name type="scientific">Klebsormidium nitens</name>
    <name type="common">Green alga</name>
    <name type="synonym">Ulothrix nitens</name>
    <dbReference type="NCBI Taxonomy" id="105231"/>
    <lineage>
        <taxon>Eukaryota</taxon>
        <taxon>Viridiplantae</taxon>
        <taxon>Streptophyta</taxon>
        <taxon>Klebsormidiophyceae</taxon>
        <taxon>Klebsormidiales</taxon>
        <taxon>Klebsormidiaceae</taxon>
        <taxon>Klebsormidium</taxon>
    </lineage>
</organism>
<dbReference type="InterPro" id="IPR022755">
    <property type="entry name" value="Znf_C2H2_jaz"/>
</dbReference>
<evidence type="ECO:0000259" key="7">
    <source>
        <dbReference type="PROSITE" id="PS50076"/>
    </source>
</evidence>
<dbReference type="Pfam" id="PF21884">
    <property type="entry name" value="ZUO1-like_ZHD"/>
    <property type="match status" value="1"/>
</dbReference>
<feature type="compositionally biased region" description="Basic residues" evidence="6">
    <location>
        <begin position="626"/>
        <end position="635"/>
    </location>
</feature>
<feature type="compositionally biased region" description="Acidic residues" evidence="6">
    <location>
        <begin position="473"/>
        <end position="496"/>
    </location>
</feature>
<dbReference type="PRINTS" id="PR00625">
    <property type="entry name" value="JDOMAIN"/>
</dbReference>
<dbReference type="InterPro" id="IPR001623">
    <property type="entry name" value="DnaJ_domain"/>
</dbReference>
<accession>A0A1Y1I4W4</accession>
<feature type="domain" description="C2H2-type" evidence="8">
    <location>
        <begin position="645"/>
        <end position="674"/>
    </location>
</feature>
<dbReference type="Pfam" id="PF00226">
    <property type="entry name" value="DnaJ"/>
    <property type="match status" value="1"/>
</dbReference>
<evidence type="ECO:0000256" key="1">
    <source>
        <dbReference type="ARBA" id="ARBA00022723"/>
    </source>
</evidence>
<dbReference type="InterPro" id="IPR036236">
    <property type="entry name" value="Znf_C2H2_sf"/>
</dbReference>
<feature type="compositionally biased region" description="Acidic residues" evidence="6">
    <location>
        <begin position="429"/>
        <end position="442"/>
    </location>
</feature>
<dbReference type="SMART" id="SM00451">
    <property type="entry name" value="ZnF_U1"/>
    <property type="match status" value="1"/>
</dbReference>
<dbReference type="InterPro" id="IPR013087">
    <property type="entry name" value="Znf_C2H2_type"/>
</dbReference>
<dbReference type="PROSITE" id="PS50157">
    <property type="entry name" value="ZINC_FINGER_C2H2_2"/>
    <property type="match status" value="2"/>
</dbReference>
<dbReference type="SUPFAM" id="SSF57667">
    <property type="entry name" value="beta-beta-alpha zinc fingers"/>
    <property type="match status" value="1"/>
</dbReference>
<dbReference type="PROSITE" id="PS00636">
    <property type="entry name" value="DNAJ_1"/>
    <property type="match status" value="1"/>
</dbReference>
<feature type="compositionally biased region" description="Basic and acidic residues" evidence="6">
    <location>
        <begin position="389"/>
        <end position="409"/>
    </location>
</feature>
<keyword evidence="1" id="KW-0479">Metal-binding</keyword>
<dbReference type="SMART" id="SM00271">
    <property type="entry name" value="DnaJ"/>
    <property type="match status" value="1"/>
</dbReference>
<evidence type="ECO:0000313" key="9">
    <source>
        <dbReference type="EMBL" id="GAQ83746.1"/>
    </source>
</evidence>